<gene>
    <name evidence="2" type="ORF">B0H15DRAFT_798651</name>
</gene>
<protein>
    <submittedName>
        <fullName evidence="2">Uncharacterized protein</fullName>
    </submittedName>
</protein>
<name>A0AAD6UEH9_9AGAR</name>
<accession>A0AAD6UEH9</accession>
<dbReference type="Proteomes" id="UP001222325">
    <property type="component" value="Unassembled WGS sequence"/>
</dbReference>
<evidence type="ECO:0000313" key="3">
    <source>
        <dbReference type="Proteomes" id="UP001222325"/>
    </source>
</evidence>
<keyword evidence="3" id="KW-1185">Reference proteome</keyword>
<organism evidence="2 3">
    <name type="scientific">Mycena belliarum</name>
    <dbReference type="NCBI Taxonomy" id="1033014"/>
    <lineage>
        <taxon>Eukaryota</taxon>
        <taxon>Fungi</taxon>
        <taxon>Dikarya</taxon>
        <taxon>Basidiomycota</taxon>
        <taxon>Agaricomycotina</taxon>
        <taxon>Agaricomycetes</taxon>
        <taxon>Agaricomycetidae</taxon>
        <taxon>Agaricales</taxon>
        <taxon>Marasmiineae</taxon>
        <taxon>Mycenaceae</taxon>
        <taxon>Mycena</taxon>
    </lineage>
</organism>
<feature type="region of interest" description="Disordered" evidence="1">
    <location>
        <begin position="181"/>
        <end position="208"/>
    </location>
</feature>
<proteinExistence type="predicted"/>
<comment type="caution">
    <text evidence="2">The sequence shown here is derived from an EMBL/GenBank/DDBJ whole genome shotgun (WGS) entry which is preliminary data.</text>
</comment>
<evidence type="ECO:0000256" key="1">
    <source>
        <dbReference type="SAM" id="MobiDB-lite"/>
    </source>
</evidence>
<reference evidence="2" key="1">
    <citation type="submission" date="2023-03" db="EMBL/GenBank/DDBJ databases">
        <title>Massive genome expansion in bonnet fungi (Mycena s.s.) driven by repeated elements and novel gene families across ecological guilds.</title>
        <authorList>
            <consortium name="Lawrence Berkeley National Laboratory"/>
            <person name="Harder C.B."/>
            <person name="Miyauchi S."/>
            <person name="Viragh M."/>
            <person name="Kuo A."/>
            <person name="Thoen E."/>
            <person name="Andreopoulos B."/>
            <person name="Lu D."/>
            <person name="Skrede I."/>
            <person name="Drula E."/>
            <person name="Henrissat B."/>
            <person name="Morin E."/>
            <person name="Kohler A."/>
            <person name="Barry K."/>
            <person name="LaButti K."/>
            <person name="Morin E."/>
            <person name="Salamov A."/>
            <person name="Lipzen A."/>
            <person name="Mereny Z."/>
            <person name="Hegedus B."/>
            <person name="Baldrian P."/>
            <person name="Stursova M."/>
            <person name="Weitz H."/>
            <person name="Taylor A."/>
            <person name="Grigoriev I.V."/>
            <person name="Nagy L.G."/>
            <person name="Martin F."/>
            <person name="Kauserud H."/>
        </authorList>
    </citation>
    <scope>NUCLEOTIDE SEQUENCE</scope>
    <source>
        <strain evidence="2">CBHHK173m</strain>
    </source>
</reference>
<evidence type="ECO:0000313" key="2">
    <source>
        <dbReference type="EMBL" id="KAJ7095455.1"/>
    </source>
</evidence>
<feature type="compositionally biased region" description="Low complexity" evidence="1">
    <location>
        <begin position="190"/>
        <end position="206"/>
    </location>
</feature>
<sequence length="226" mass="23917">MGDGTSFCLVVIDVADAKLRPAASYLLPPQSLSNSNQIFQSQTASQEPNLSPDLSKMSHFIDVAPAYAHDAPPAYVAYEADDAATLVGTEPRASADDCSGVDDYSGGNGDAPRVPYGCSEVHAAAIVSDTLRSDNGGERYGLDIRSSGRYSAADDFDVRGLYDAADAFDIRAGDRVYAPADASARDRGRSASPTASAPPSAPGGRFARVRRVLRSVGRRLRRFLPK</sequence>
<dbReference type="EMBL" id="JARJCN010000013">
    <property type="protein sequence ID" value="KAJ7095455.1"/>
    <property type="molecule type" value="Genomic_DNA"/>
</dbReference>
<dbReference type="AlphaFoldDB" id="A0AAD6UEH9"/>